<dbReference type="WBParaSite" id="MhA1_Contig70.frz3.gene15">
    <property type="protein sequence ID" value="MhA1_Contig70.frz3.gene15"/>
    <property type="gene ID" value="MhA1_Contig70.frz3.gene15"/>
</dbReference>
<feature type="coiled-coil region" evidence="1">
    <location>
        <begin position="123"/>
        <end position="157"/>
    </location>
</feature>
<dbReference type="Proteomes" id="UP000095281">
    <property type="component" value="Unplaced"/>
</dbReference>
<feature type="chain" id="PRO_5009316234" evidence="2">
    <location>
        <begin position="31"/>
        <end position="819"/>
    </location>
</feature>
<proteinExistence type="predicted"/>
<feature type="signal peptide" evidence="2">
    <location>
        <begin position="1"/>
        <end position="30"/>
    </location>
</feature>
<name>A0A1I8BWC0_MELHA</name>
<evidence type="ECO:0000313" key="3">
    <source>
        <dbReference type="Proteomes" id="UP000095281"/>
    </source>
</evidence>
<reference evidence="4" key="1">
    <citation type="submission" date="2016-11" db="UniProtKB">
        <authorList>
            <consortium name="WormBaseParasite"/>
        </authorList>
    </citation>
    <scope>IDENTIFICATION</scope>
</reference>
<evidence type="ECO:0000256" key="2">
    <source>
        <dbReference type="SAM" id="SignalP"/>
    </source>
</evidence>
<keyword evidence="1" id="KW-0175">Coiled coil</keyword>
<organism evidence="3 4">
    <name type="scientific">Meloidogyne hapla</name>
    <name type="common">Root-knot nematode worm</name>
    <dbReference type="NCBI Taxonomy" id="6305"/>
    <lineage>
        <taxon>Eukaryota</taxon>
        <taxon>Metazoa</taxon>
        <taxon>Ecdysozoa</taxon>
        <taxon>Nematoda</taxon>
        <taxon>Chromadorea</taxon>
        <taxon>Rhabditida</taxon>
        <taxon>Tylenchina</taxon>
        <taxon>Tylenchomorpha</taxon>
        <taxon>Tylenchoidea</taxon>
        <taxon>Meloidogynidae</taxon>
        <taxon>Meloidogyninae</taxon>
        <taxon>Meloidogyne</taxon>
    </lineage>
</organism>
<protein>
    <submittedName>
        <fullName evidence="4">Uncharacterized protein</fullName>
    </submittedName>
</protein>
<keyword evidence="3" id="KW-1185">Reference proteome</keyword>
<evidence type="ECO:0000313" key="4">
    <source>
        <dbReference type="WBParaSite" id="MhA1_Contig70.frz3.gene15"/>
    </source>
</evidence>
<evidence type="ECO:0000256" key="1">
    <source>
        <dbReference type="SAM" id="Coils"/>
    </source>
</evidence>
<dbReference type="AlphaFoldDB" id="A0A1I8BWC0"/>
<sequence>MRGKAKMFLLPFNLFCLALILASLFDKNVAYNEDRLMATIQQNLIYASFPSDREVENFAKTRYQFNGANGFEDWRLKQLVNIIESDINGMPRGSTQSNDVLIYDEWEYIQNPKKIRVGKHFNEIEEDNEIHKYEQNLVQLKNSVGVFENAVKNLKNKIVNFKSNNHIEDFEDVRNPEYVKDQLENSESQNIENLIKLVIECKEFIRDIHSEERQQSYSPSTATEFKGSEGSFIDILSFMEKDTEMSGLKNIFELSKIQTRKLDQAINGRIYEEHKRKIGEYKNAIVQGAGPVGLYATYKLFIEGVNVTLVNDRSEEYIRNRVVFFDRKWMSQLRFFLGTKFDELFDKEGKGRWLDEDIGLVNIKNMETVLKDRLKELALYVKKKEEEENPQEKSFLNLIYNTAVLDIDTENYQNPMAILGAPVKRSGSFNIEKLKGELNGISFFEHIDNKLAIPFDSFFCAGGAKDQIRDKFLEEARQLTESKNYGVAIFDKVEHDVKVFEDDSVFYRDPMEKMKPYLEKRKINKMISEAKFISKRLRKRYAKINDLIIEGMVEVGGKPSVKKEYQRDADGNLIVEQIVVRLFEINPTLHIASITPEALVKFIEELKNERNTKAAGNEHLFKKYDDFLEKLQKKWAKALFEYTFSVRHKERFKNKEVVIKDETEKGFFSHFTRKAQSFMKKTPKQTLKYDPYSANTSTFDVAIYGIENPVKYVRKTGEASTSRTFTKRKGEPIIAAIGDANTSAHFMTASGRWAVDSVVNMIKQYNQNPEYLLELLNFVLKEVRRRVLEKAREYVQVFDNVLFDLNKGWTIQQFENRAN</sequence>
<accession>A0A1I8BWC0</accession>
<keyword evidence="2" id="KW-0732">Signal</keyword>